<keyword evidence="1" id="KW-1133">Transmembrane helix</keyword>
<name>A0ABR9BC74_9RHOO</name>
<proteinExistence type="predicted"/>
<accession>A0ABR9BC74</accession>
<dbReference type="EMBL" id="JACYTO010000002">
    <property type="protein sequence ID" value="MBD8503938.1"/>
    <property type="molecule type" value="Genomic_DNA"/>
</dbReference>
<keyword evidence="1" id="KW-0472">Membrane</keyword>
<reference evidence="3" key="1">
    <citation type="submission" date="2023-07" db="EMBL/GenBank/DDBJ databases">
        <title>Thauera sp. CAU 1555 isolated from sand of Yaerae Beach.</title>
        <authorList>
            <person name="Kim W."/>
        </authorList>
    </citation>
    <scope>NUCLEOTIDE SEQUENCE [LARGE SCALE GENOMIC DNA]</scope>
    <source>
        <strain evidence="3">CAU 1555</strain>
    </source>
</reference>
<dbReference type="Proteomes" id="UP000603602">
    <property type="component" value="Unassembled WGS sequence"/>
</dbReference>
<organism evidence="2 3">
    <name type="scientific">Thauera sedimentorum</name>
    <dbReference type="NCBI Taxonomy" id="2767595"/>
    <lineage>
        <taxon>Bacteria</taxon>
        <taxon>Pseudomonadati</taxon>
        <taxon>Pseudomonadota</taxon>
        <taxon>Betaproteobacteria</taxon>
        <taxon>Rhodocyclales</taxon>
        <taxon>Zoogloeaceae</taxon>
        <taxon>Thauera</taxon>
    </lineage>
</organism>
<sequence length="79" mass="8308">MSPVLVRIGFIVLHLVQYVVVALAGWNVAAIVAALLLGAQLLPPAHFEKTFKASPKLVSQIGSLVWLAVGFAEMKLAGG</sequence>
<feature type="transmembrane region" description="Helical" evidence="1">
    <location>
        <begin position="12"/>
        <end position="37"/>
    </location>
</feature>
<keyword evidence="3" id="KW-1185">Reference proteome</keyword>
<comment type="caution">
    <text evidence="2">The sequence shown here is derived from an EMBL/GenBank/DDBJ whole genome shotgun (WGS) entry which is preliminary data.</text>
</comment>
<gene>
    <name evidence="2" type="ORF">IFO67_13670</name>
</gene>
<evidence type="ECO:0000313" key="2">
    <source>
        <dbReference type="EMBL" id="MBD8503938.1"/>
    </source>
</evidence>
<keyword evidence="1" id="KW-0812">Transmembrane</keyword>
<evidence type="ECO:0000256" key="1">
    <source>
        <dbReference type="SAM" id="Phobius"/>
    </source>
</evidence>
<dbReference type="RefSeq" id="WP_187718729.1">
    <property type="nucleotide sequence ID" value="NZ_JACTAH010000002.1"/>
</dbReference>
<evidence type="ECO:0000313" key="3">
    <source>
        <dbReference type="Proteomes" id="UP000603602"/>
    </source>
</evidence>
<protein>
    <submittedName>
        <fullName evidence="2">Uncharacterized protein</fullName>
    </submittedName>
</protein>